<name>A0ABW8S824_9CLOT</name>
<keyword evidence="6" id="KW-1185">Reference proteome</keyword>
<evidence type="ECO:0000313" key="6">
    <source>
        <dbReference type="Proteomes" id="UP001623600"/>
    </source>
</evidence>
<evidence type="ECO:0000256" key="1">
    <source>
        <dbReference type="SAM" id="Coils"/>
    </source>
</evidence>
<dbReference type="Pfam" id="PF10114">
    <property type="entry name" value="PocR"/>
    <property type="match status" value="1"/>
</dbReference>
<sequence length="405" mass="46616">MNNIINLKDIISIDDFQNIQDDIAKATEISIITTDYKGKPVTKHSCCTEFCSIIRRDKKQSELCERCDSRGGIEATRTGKPYIYICHKGLVDFAVPIIVQGQYIGDIMAGQVLINQDEQKYLESVTNVNCDLGGDQELIYAYNRLPTIPLEKIKNISQMILHLSKYLVEEGMHKITVKKLNESSEQSTKLETEQIKLQNNLEKLKLKSLYTQISPKFVFNIMNNIYSLALIEDAEKTSDLTYKFTEFIRNTFYKSNKVVTLKEELDYCLDYLNLQKIRFSDRLSFSISLGNVDNFKLPFMSIFPFVENSIVHGIMEKEDVGDVNIVVDKKDEFIIISVTDDGIGIPKEKLKFINSEENNINYSLSGIVAAKQRIKNFYRYDYFINVVSDLNKWTKVIISLPIDER</sequence>
<organism evidence="5 6">
    <name type="scientific">Candidatus Clostridium helianthi</name>
    <dbReference type="NCBI Taxonomy" id="3381660"/>
    <lineage>
        <taxon>Bacteria</taxon>
        <taxon>Bacillati</taxon>
        <taxon>Bacillota</taxon>
        <taxon>Clostridia</taxon>
        <taxon>Eubacteriales</taxon>
        <taxon>Clostridiaceae</taxon>
        <taxon>Clostridium</taxon>
    </lineage>
</organism>
<dbReference type="Pfam" id="PF06580">
    <property type="entry name" value="His_kinase"/>
    <property type="match status" value="1"/>
</dbReference>
<dbReference type="Gene3D" id="3.30.565.10">
    <property type="entry name" value="Histidine kinase-like ATPase, C-terminal domain"/>
    <property type="match status" value="1"/>
</dbReference>
<evidence type="ECO:0000259" key="3">
    <source>
        <dbReference type="Pfam" id="PF06580"/>
    </source>
</evidence>
<dbReference type="PANTHER" id="PTHR34220">
    <property type="entry name" value="SENSOR HISTIDINE KINASE YPDA"/>
    <property type="match status" value="1"/>
</dbReference>
<dbReference type="InterPro" id="IPR003594">
    <property type="entry name" value="HATPase_dom"/>
</dbReference>
<dbReference type="InterPro" id="IPR050640">
    <property type="entry name" value="Bact_2-comp_sensor_kinase"/>
</dbReference>
<dbReference type="InterPro" id="IPR036890">
    <property type="entry name" value="HATPase_C_sf"/>
</dbReference>
<dbReference type="PANTHER" id="PTHR34220:SF7">
    <property type="entry name" value="SENSOR HISTIDINE KINASE YPDA"/>
    <property type="match status" value="1"/>
</dbReference>
<reference evidence="5 6" key="1">
    <citation type="submission" date="2024-11" db="EMBL/GenBank/DDBJ databases">
        <authorList>
            <person name="Heng Y.C."/>
            <person name="Lim A.C.H."/>
            <person name="Lee J.K.Y."/>
            <person name="Kittelmann S."/>
        </authorList>
    </citation>
    <scope>NUCLEOTIDE SEQUENCE [LARGE SCALE GENOMIC DNA]</scope>
    <source>
        <strain evidence="5 6">WILCCON 0112</strain>
    </source>
</reference>
<dbReference type="Proteomes" id="UP001623600">
    <property type="component" value="Unassembled WGS sequence"/>
</dbReference>
<evidence type="ECO:0000259" key="2">
    <source>
        <dbReference type="Pfam" id="PF02518"/>
    </source>
</evidence>
<evidence type="ECO:0000259" key="4">
    <source>
        <dbReference type="Pfam" id="PF10114"/>
    </source>
</evidence>
<feature type="domain" description="PocR" evidence="4">
    <location>
        <begin position="9"/>
        <end position="171"/>
    </location>
</feature>
<dbReference type="SUPFAM" id="SSF55874">
    <property type="entry name" value="ATPase domain of HSP90 chaperone/DNA topoisomerase II/histidine kinase"/>
    <property type="match status" value="1"/>
</dbReference>
<dbReference type="RefSeq" id="WP_406761693.1">
    <property type="nucleotide sequence ID" value="NZ_JBJIAB010000019.1"/>
</dbReference>
<dbReference type="InterPro" id="IPR010559">
    <property type="entry name" value="Sig_transdc_His_kin_internal"/>
</dbReference>
<keyword evidence="1" id="KW-0175">Coiled coil</keyword>
<dbReference type="Pfam" id="PF02518">
    <property type="entry name" value="HATPase_c"/>
    <property type="match status" value="1"/>
</dbReference>
<feature type="coiled-coil region" evidence="1">
    <location>
        <begin position="180"/>
        <end position="207"/>
    </location>
</feature>
<dbReference type="EMBL" id="JBJIAB010000019">
    <property type="protein sequence ID" value="MFL0166390.1"/>
    <property type="molecule type" value="Genomic_DNA"/>
</dbReference>
<feature type="domain" description="Signal transduction histidine kinase internal region" evidence="3">
    <location>
        <begin position="205"/>
        <end position="283"/>
    </location>
</feature>
<gene>
    <name evidence="5" type="ORF">ACJDTP_15065</name>
</gene>
<evidence type="ECO:0000313" key="5">
    <source>
        <dbReference type="EMBL" id="MFL0166390.1"/>
    </source>
</evidence>
<feature type="domain" description="Histidine kinase/HSP90-like ATPase" evidence="2">
    <location>
        <begin position="305"/>
        <end position="402"/>
    </location>
</feature>
<comment type="caution">
    <text evidence="5">The sequence shown here is derived from an EMBL/GenBank/DDBJ whole genome shotgun (WGS) entry which is preliminary data.</text>
</comment>
<proteinExistence type="predicted"/>
<accession>A0ABW8S824</accession>
<dbReference type="InterPro" id="IPR018771">
    <property type="entry name" value="PocR_dom"/>
</dbReference>
<protein>
    <submittedName>
        <fullName evidence="5">PocR ligand-binding domain-containing protein</fullName>
    </submittedName>
</protein>